<dbReference type="STRING" id="3821.A0A151UH02"/>
<evidence type="ECO:0000256" key="3">
    <source>
        <dbReference type="ARBA" id="ARBA00022448"/>
    </source>
</evidence>
<dbReference type="InterPro" id="IPR004813">
    <property type="entry name" value="OPT"/>
</dbReference>
<feature type="transmembrane region" description="Helical" evidence="9">
    <location>
        <begin position="147"/>
        <end position="169"/>
    </location>
</feature>
<dbReference type="GO" id="GO:0035673">
    <property type="term" value="F:oligopeptide transmembrane transporter activity"/>
    <property type="evidence" value="ECO:0007669"/>
    <property type="project" value="InterPro"/>
</dbReference>
<dbReference type="AlphaFoldDB" id="A0A151UH02"/>
<evidence type="ECO:0000256" key="1">
    <source>
        <dbReference type="ARBA" id="ARBA00004141"/>
    </source>
</evidence>
<proteinExistence type="inferred from homology"/>
<keyword evidence="11" id="KW-1185">Reference proteome</keyword>
<dbReference type="EMBL" id="AGCT01054760">
    <property type="protein sequence ID" value="KYP78572.1"/>
    <property type="molecule type" value="Genomic_DNA"/>
</dbReference>
<dbReference type="InterPro" id="IPR004648">
    <property type="entry name" value="Oligpept_transpt"/>
</dbReference>
<dbReference type="NCBIfam" id="TIGR00728">
    <property type="entry name" value="OPT_sfam"/>
    <property type="match status" value="1"/>
</dbReference>
<feature type="transmembrane region" description="Helical" evidence="9">
    <location>
        <begin position="72"/>
        <end position="95"/>
    </location>
</feature>
<keyword evidence="5" id="KW-0571">Peptide transport</keyword>
<evidence type="ECO:0000313" key="11">
    <source>
        <dbReference type="Proteomes" id="UP000075243"/>
    </source>
</evidence>
<dbReference type="GO" id="GO:0015031">
    <property type="term" value="P:protein transport"/>
    <property type="evidence" value="ECO:0007669"/>
    <property type="project" value="UniProtKB-KW"/>
</dbReference>
<keyword evidence="7 9" id="KW-1133">Transmembrane helix</keyword>
<dbReference type="PANTHER" id="PTHR22601">
    <property type="entry name" value="ISP4 LIKE PROTEIN"/>
    <property type="match status" value="1"/>
</dbReference>
<evidence type="ECO:0000256" key="2">
    <source>
        <dbReference type="ARBA" id="ARBA00005484"/>
    </source>
</evidence>
<feature type="transmembrane region" description="Helical" evidence="9">
    <location>
        <begin position="40"/>
        <end position="60"/>
    </location>
</feature>
<comment type="similarity">
    <text evidence="2">Belongs to the oligopeptide OPT transporter (TC 2.A.67.1) family.</text>
</comment>
<dbReference type="Proteomes" id="UP000075243">
    <property type="component" value="Unassembled WGS sequence"/>
</dbReference>
<evidence type="ECO:0000256" key="9">
    <source>
        <dbReference type="SAM" id="Phobius"/>
    </source>
</evidence>
<evidence type="ECO:0000256" key="7">
    <source>
        <dbReference type="ARBA" id="ARBA00022989"/>
    </source>
</evidence>
<dbReference type="Pfam" id="PF03169">
    <property type="entry name" value="OPT"/>
    <property type="match status" value="1"/>
</dbReference>
<sequence length="170" mass="19165">MSLPSDGITMEDANVEECEIKQVELTVPKTDDPTMPILTFRMWVLGVVSCMALSFVNQFFWYRTEPLSVGPIAVQIAVVPIGHLMAKTLPTRLFLKDTWLQFTLNPGPFNVKEHVLITIFANSGAGSVYAAHILTAVKLLYKKPLPFLPAFIIMLTSQVIMFYFLFFIFT</sequence>
<keyword evidence="8 9" id="KW-0472">Membrane</keyword>
<reference evidence="10" key="1">
    <citation type="journal article" date="2012" name="Nat. Biotechnol.">
        <title>Draft genome sequence of pigeonpea (Cajanus cajan), an orphan legume crop of resource-poor farmers.</title>
        <authorList>
            <person name="Varshney R.K."/>
            <person name="Chen W."/>
            <person name="Li Y."/>
            <person name="Bharti A.K."/>
            <person name="Saxena R.K."/>
            <person name="Schlueter J.A."/>
            <person name="Donoghue M.T."/>
            <person name="Azam S."/>
            <person name="Fan G."/>
            <person name="Whaley A.M."/>
            <person name="Farmer A.D."/>
            <person name="Sheridan J."/>
            <person name="Iwata A."/>
            <person name="Tuteja R."/>
            <person name="Penmetsa R.V."/>
            <person name="Wu W."/>
            <person name="Upadhyaya H.D."/>
            <person name="Yang S.P."/>
            <person name="Shah T."/>
            <person name="Saxena K.B."/>
            <person name="Michael T."/>
            <person name="McCombie W.R."/>
            <person name="Yang B."/>
            <person name="Zhang G."/>
            <person name="Yang H."/>
            <person name="Wang J."/>
            <person name="Spillane C."/>
            <person name="Cook D.R."/>
            <person name="May G.D."/>
            <person name="Xu X."/>
            <person name="Jackson S.A."/>
        </authorList>
    </citation>
    <scope>NUCLEOTIDE SEQUENCE [LARGE SCALE GENOMIC DNA]</scope>
</reference>
<comment type="caution">
    <text evidence="10">The sequence shown here is derived from an EMBL/GenBank/DDBJ whole genome shotgun (WGS) entry which is preliminary data.</text>
</comment>
<dbReference type="OMA" id="MANGEHE"/>
<evidence type="ECO:0000256" key="8">
    <source>
        <dbReference type="ARBA" id="ARBA00023136"/>
    </source>
</evidence>
<evidence type="ECO:0000256" key="4">
    <source>
        <dbReference type="ARBA" id="ARBA00022692"/>
    </source>
</evidence>
<protein>
    <submittedName>
        <fullName evidence="10">Oligopeptide transporter 6</fullName>
    </submittedName>
</protein>
<feature type="transmembrane region" description="Helical" evidence="9">
    <location>
        <begin position="115"/>
        <end position="135"/>
    </location>
</feature>
<accession>A0A151UH02</accession>
<gene>
    <name evidence="10" type="ORF">KK1_050402</name>
</gene>
<comment type="subcellular location">
    <subcellularLocation>
        <location evidence="1">Membrane</location>
        <topology evidence="1">Multi-pass membrane protein</topology>
    </subcellularLocation>
</comment>
<name>A0A151UH02_CAJCA</name>
<dbReference type="Gramene" id="C.cajan_48398.t">
    <property type="protein sequence ID" value="C.cajan_48398.t.cds1"/>
    <property type="gene ID" value="C.cajan_48398"/>
</dbReference>
<evidence type="ECO:0000256" key="5">
    <source>
        <dbReference type="ARBA" id="ARBA00022856"/>
    </source>
</evidence>
<dbReference type="GO" id="GO:0016020">
    <property type="term" value="C:membrane"/>
    <property type="evidence" value="ECO:0007669"/>
    <property type="project" value="UniProtKB-SubCell"/>
</dbReference>
<keyword evidence="4 9" id="KW-0812">Transmembrane</keyword>
<organism evidence="10 11">
    <name type="scientific">Cajanus cajan</name>
    <name type="common">Pigeon pea</name>
    <name type="synonym">Cajanus indicus</name>
    <dbReference type="NCBI Taxonomy" id="3821"/>
    <lineage>
        <taxon>Eukaryota</taxon>
        <taxon>Viridiplantae</taxon>
        <taxon>Streptophyta</taxon>
        <taxon>Embryophyta</taxon>
        <taxon>Tracheophyta</taxon>
        <taxon>Spermatophyta</taxon>
        <taxon>Magnoliopsida</taxon>
        <taxon>eudicotyledons</taxon>
        <taxon>Gunneridae</taxon>
        <taxon>Pentapetalae</taxon>
        <taxon>rosids</taxon>
        <taxon>fabids</taxon>
        <taxon>Fabales</taxon>
        <taxon>Fabaceae</taxon>
        <taxon>Papilionoideae</taxon>
        <taxon>50 kb inversion clade</taxon>
        <taxon>NPAAA clade</taxon>
        <taxon>indigoferoid/millettioid clade</taxon>
        <taxon>Phaseoleae</taxon>
        <taxon>Cajanus</taxon>
    </lineage>
</organism>
<evidence type="ECO:0000256" key="6">
    <source>
        <dbReference type="ARBA" id="ARBA00022927"/>
    </source>
</evidence>
<evidence type="ECO:0000313" key="10">
    <source>
        <dbReference type="EMBL" id="KYP78572.1"/>
    </source>
</evidence>
<keyword evidence="3" id="KW-0813">Transport</keyword>
<keyword evidence="6" id="KW-0653">Protein transport</keyword>